<name>A0A410G607_9FLAO</name>
<evidence type="ECO:0000256" key="4">
    <source>
        <dbReference type="PROSITE-ProRule" id="PRU00473"/>
    </source>
</evidence>
<dbReference type="PRINTS" id="PR01021">
    <property type="entry name" value="OMPADOMAIN"/>
</dbReference>
<dbReference type="PANTHER" id="PTHR30329">
    <property type="entry name" value="STATOR ELEMENT OF FLAGELLAR MOTOR COMPLEX"/>
    <property type="match status" value="1"/>
</dbReference>
<dbReference type="PROSITE" id="PS51123">
    <property type="entry name" value="OMPA_2"/>
    <property type="match status" value="1"/>
</dbReference>
<dbReference type="InterPro" id="IPR006664">
    <property type="entry name" value="OMP_bac"/>
</dbReference>
<feature type="region of interest" description="Disordered" evidence="5">
    <location>
        <begin position="39"/>
        <end position="81"/>
    </location>
</feature>
<dbReference type="RefSeq" id="WP_128251064.1">
    <property type="nucleotide sequence ID" value="NZ_CP034951.1"/>
</dbReference>
<dbReference type="Proteomes" id="UP000285517">
    <property type="component" value="Chromosome"/>
</dbReference>
<feature type="domain" description="OmpA-like" evidence="7">
    <location>
        <begin position="317"/>
        <end position="431"/>
    </location>
</feature>
<evidence type="ECO:0000256" key="2">
    <source>
        <dbReference type="ARBA" id="ARBA00023136"/>
    </source>
</evidence>
<dbReference type="CDD" id="cd07185">
    <property type="entry name" value="OmpA_C-like"/>
    <property type="match status" value="1"/>
</dbReference>
<evidence type="ECO:0000313" key="9">
    <source>
        <dbReference type="Proteomes" id="UP000285517"/>
    </source>
</evidence>
<gene>
    <name evidence="8" type="ORF">EI546_13650</name>
</gene>
<dbReference type="SUPFAM" id="SSF103088">
    <property type="entry name" value="OmpA-like"/>
    <property type="match status" value="1"/>
</dbReference>
<feature type="signal peptide" evidence="6">
    <location>
        <begin position="1"/>
        <end position="24"/>
    </location>
</feature>
<keyword evidence="6" id="KW-0732">Signal</keyword>
<evidence type="ECO:0000256" key="5">
    <source>
        <dbReference type="SAM" id="MobiDB-lite"/>
    </source>
</evidence>
<dbReference type="PROSITE" id="PS01068">
    <property type="entry name" value="OMPA_1"/>
    <property type="match status" value="1"/>
</dbReference>
<keyword evidence="9" id="KW-1185">Reference proteome</keyword>
<reference evidence="8 9" key="1">
    <citation type="submission" date="2019-01" db="EMBL/GenBank/DDBJ databases">
        <title>Complete genome sequencing of Aequorivita sp. H23M31.</title>
        <authorList>
            <person name="Bae J.-W."/>
        </authorList>
    </citation>
    <scope>NUCLEOTIDE SEQUENCE [LARGE SCALE GENOMIC DNA]</scope>
    <source>
        <strain evidence="8 9">H23M31</strain>
    </source>
</reference>
<keyword evidence="3" id="KW-0998">Cell outer membrane</keyword>
<dbReference type="GO" id="GO:0009279">
    <property type="term" value="C:cell outer membrane"/>
    <property type="evidence" value="ECO:0007669"/>
    <property type="project" value="UniProtKB-SubCell"/>
</dbReference>
<dbReference type="AlphaFoldDB" id="A0A410G607"/>
<dbReference type="InterPro" id="IPR050330">
    <property type="entry name" value="Bact_OuterMem_StrucFunc"/>
</dbReference>
<keyword evidence="2 4" id="KW-0472">Membrane</keyword>
<proteinExistence type="predicted"/>
<evidence type="ECO:0000259" key="7">
    <source>
        <dbReference type="PROSITE" id="PS51123"/>
    </source>
</evidence>
<sequence>MKTKTFIYALGPFLFLFISTGVEAQILNKIANKVQETTERKVLDKTEKSTEDALDGSEKKVNTTKNKKNNSKEDSLITAGPDESNVGSADLISYANYDFVPGDQLLYYYDMAGERDSEIPGRMLLDEGNLEIQTYKGEKVLYIPASSEAYFSPQMTDKNYLPEQFTLEFDILSNGGLKTTTDASEITLFFRGEDESVGAYGNATAPIRIVLSGISGDNDTASYQFGIFKSDDWIGAVNKNFPAEAVNPSQNNWRKVAFYMNKNIGKLYLDQHRIGMANQIETGKPAKLDIAVTNPDHPVMIKNFRIAAGGADAYNKIMSDGKIVAYGIQFDVNKATLKPESMGTINEMVKMMQSNPALKFEITGHTDSDGKDALNIQLSQDRAEAVKTQMILMGIESARLTANGFGSKNPVAKNDTAENKARNRRVEFVKL</sequence>
<accession>A0A410G607</accession>
<organism evidence="8 9">
    <name type="scientific">Aequorivita ciconiae</name>
    <dbReference type="NCBI Taxonomy" id="2494375"/>
    <lineage>
        <taxon>Bacteria</taxon>
        <taxon>Pseudomonadati</taxon>
        <taxon>Bacteroidota</taxon>
        <taxon>Flavobacteriia</taxon>
        <taxon>Flavobacteriales</taxon>
        <taxon>Flavobacteriaceae</taxon>
        <taxon>Aequorivita</taxon>
    </lineage>
</organism>
<protein>
    <submittedName>
        <fullName evidence="8">OmpA family protein</fullName>
    </submittedName>
</protein>
<dbReference type="KEGG" id="aev:EI546_13650"/>
<evidence type="ECO:0000256" key="3">
    <source>
        <dbReference type="ARBA" id="ARBA00023237"/>
    </source>
</evidence>
<dbReference type="InterPro" id="IPR036737">
    <property type="entry name" value="OmpA-like_sf"/>
</dbReference>
<evidence type="ECO:0000256" key="6">
    <source>
        <dbReference type="SAM" id="SignalP"/>
    </source>
</evidence>
<dbReference type="InterPro" id="IPR006690">
    <property type="entry name" value="OMPA-like_CS"/>
</dbReference>
<dbReference type="Gene3D" id="3.30.1330.60">
    <property type="entry name" value="OmpA-like domain"/>
    <property type="match status" value="1"/>
</dbReference>
<dbReference type="InterPro" id="IPR006665">
    <property type="entry name" value="OmpA-like"/>
</dbReference>
<feature type="compositionally biased region" description="Basic and acidic residues" evidence="5">
    <location>
        <begin position="39"/>
        <end position="61"/>
    </location>
</feature>
<feature type="chain" id="PRO_5019025486" evidence="6">
    <location>
        <begin position="25"/>
        <end position="431"/>
    </location>
</feature>
<comment type="subcellular location">
    <subcellularLocation>
        <location evidence="1">Cell outer membrane</location>
    </subcellularLocation>
</comment>
<dbReference type="PANTHER" id="PTHR30329:SF21">
    <property type="entry name" value="LIPOPROTEIN YIAD-RELATED"/>
    <property type="match status" value="1"/>
</dbReference>
<evidence type="ECO:0000313" key="8">
    <source>
        <dbReference type="EMBL" id="QAA82699.1"/>
    </source>
</evidence>
<dbReference type="Pfam" id="PF00691">
    <property type="entry name" value="OmpA"/>
    <property type="match status" value="1"/>
</dbReference>
<dbReference type="OrthoDB" id="9800869at2"/>
<dbReference type="EMBL" id="CP034951">
    <property type="protein sequence ID" value="QAA82699.1"/>
    <property type="molecule type" value="Genomic_DNA"/>
</dbReference>
<evidence type="ECO:0000256" key="1">
    <source>
        <dbReference type="ARBA" id="ARBA00004442"/>
    </source>
</evidence>